<keyword evidence="8 13" id="KW-0378">Hydrolase</keyword>
<evidence type="ECO:0000313" key="16">
    <source>
        <dbReference type="EMBL" id="GAV03662.1"/>
    </source>
</evidence>
<dbReference type="EC" id="3.1.22.-" evidence="13"/>
<dbReference type="GO" id="GO:0003677">
    <property type="term" value="F:DNA binding"/>
    <property type="evidence" value="ECO:0007669"/>
    <property type="project" value="UniProtKB-UniRule"/>
</dbReference>
<evidence type="ECO:0000256" key="8">
    <source>
        <dbReference type="ARBA" id="ARBA00022801"/>
    </source>
</evidence>
<dbReference type="GO" id="GO:0000727">
    <property type="term" value="P:double-strand break repair via break-induced replication"/>
    <property type="evidence" value="ECO:0007669"/>
    <property type="project" value="UniProtKB-UniRule"/>
</dbReference>
<name>A0A1D1VQ16_RAMVA</name>
<keyword evidence="4 13" id="KW-0540">Nuclease</keyword>
<evidence type="ECO:0000256" key="9">
    <source>
        <dbReference type="ARBA" id="ARBA00022842"/>
    </source>
</evidence>
<keyword evidence="17" id="KW-1185">Reference proteome</keyword>
<evidence type="ECO:0000256" key="4">
    <source>
        <dbReference type="ARBA" id="ARBA00022722"/>
    </source>
</evidence>
<feature type="compositionally biased region" description="Basic and acidic residues" evidence="14">
    <location>
        <begin position="128"/>
        <end position="142"/>
    </location>
</feature>
<dbReference type="Pfam" id="PF21292">
    <property type="entry name" value="EME1-MUS81_C"/>
    <property type="match status" value="1"/>
</dbReference>
<keyword evidence="12 13" id="KW-0539">Nucleus</keyword>
<comment type="subcellular location">
    <subcellularLocation>
        <location evidence="2 13">Nucleus</location>
    </subcellularLocation>
</comment>
<dbReference type="GO" id="GO:0031573">
    <property type="term" value="P:mitotic intra-S DNA damage checkpoint signaling"/>
    <property type="evidence" value="ECO:0007669"/>
    <property type="project" value="TreeGrafter"/>
</dbReference>
<dbReference type="OrthoDB" id="5963188at2759"/>
<dbReference type="AlphaFoldDB" id="A0A1D1VQ16"/>
<evidence type="ECO:0000256" key="13">
    <source>
        <dbReference type="RuleBase" id="RU369042"/>
    </source>
</evidence>
<dbReference type="GO" id="GO:0048257">
    <property type="term" value="F:3'-flap endonuclease activity"/>
    <property type="evidence" value="ECO:0007669"/>
    <property type="project" value="TreeGrafter"/>
</dbReference>
<evidence type="ECO:0000256" key="12">
    <source>
        <dbReference type="ARBA" id="ARBA00023242"/>
    </source>
</evidence>
<keyword evidence="7 13" id="KW-0227">DNA damage</keyword>
<dbReference type="PANTHER" id="PTHR13451:SF0">
    <property type="entry name" value="CROSSOVER JUNCTION ENDONUCLEASE MUS81"/>
    <property type="match status" value="1"/>
</dbReference>
<keyword evidence="10 13" id="KW-0233">DNA recombination</keyword>
<gene>
    <name evidence="16" type="primary">RvY_14056-1</name>
    <name evidence="16" type="synonym">RvY_14056.1</name>
    <name evidence="16" type="ORF">RvY_14056</name>
</gene>
<feature type="region of interest" description="Disordered" evidence="14">
    <location>
        <begin position="92"/>
        <end position="183"/>
    </location>
</feature>
<dbReference type="GO" id="GO:0046872">
    <property type="term" value="F:metal ion binding"/>
    <property type="evidence" value="ECO:0007669"/>
    <property type="project" value="UniProtKB-UniRule"/>
</dbReference>
<reference evidence="16 17" key="1">
    <citation type="journal article" date="2016" name="Nat. Commun.">
        <title>Extremotolerant tardigrade genome and improved radiotolerance of human cultured cells by tardigrade-unique protein.</title>
        <authorList>
            <person name="Hashimoto T."/>
            <person name="Horikawa D.D."/>
            <person name="Saito Y."/>
            <person name="Kuwahara H."/>
            <person name="Kozuka-Hata H."/>
            <person name="Shin-I T."/>
            <person name="Minakuchi Y."/>
            <person name="Ohishi K."/>
            <person name="Motoyama A."/>
            <person name="Aizu T."/>
            <person name="Enomoto A."/>
            <person name="Kondo K."/>
            <person name="Tanaka S."/>
            <person name="Hara Y."/>
            <person name="Koshikawa S."/>
            <person name="Sagara H."/>
            <person name="Miura T."/>
            <person name="Yokobori S."/>
            <person name="Miyagawa K."/>
            <person name="Suzuki Y."/>
            <person name="Kubo T."/>
            <person name="Oyama M."/>
            <person name="Kohara Y."/>
            <person name="Fujiyama A."/>
            <person name="Arakawa K."/>
            <person name="Katayama T."/>
            <person name="Toyoda A."/>
            <person name="Kunieda T."/>
        </authorList>
    </citation>
    <scope>NUCLEOTIDE SEQUENCE [LARGE SCALE GENOMIC DNA]</scope>
    <source>
        <strain evidence="16 17">YOKOZUNA-1</strain>
    </source>
</reference>
<dbReference type="InterPro" id="IPR047416">
    <property type="entry name" value="XPF_nuclease_Mus81"/>
</dbReference>
<dbReference type="InterPro" id="IPR010996">
    <property type="entry name" value="HHH_MUS81"/>
</dbReference>
<comment type="caution">
    <text evidence="16">The sequence shown here is derived from an EMBL/GenBank/DDBJ whole genome shotgun (WGS) entry which is preliminary data.</text>
</comment>
<evidence type="ECO:0000256" key="14">
    <source>
        <dbReference type="SAM" id="MobiDB-lite"/>
    </source>
</evidence>
<dbReference type="PANTHER" id="PTHR13451">
    <property type="entry name" value="CLASS II CROSSOVER JUNCTION ENDONUCLEASE MUS81"/>
    <property type="match status" value="1"/>
</dbReference>
<evidence type="ECO:0000256" key="2">
    <source>
        <dbReference type="ARBA" id="ARBA00004123"/>
    </source>
</evidence>
<keyword evidence="6 13" id="KW-0255">Endonuclease</keyword>
<accession>A0A1D1VQ16</accession>
<evidence type="ECO:0000256" key="11">
    <source>
        <dbReference type="ARBA" id="ARBA00023204"/>
    </source>
</evidence>
<organism evidence="16 17">
    <name type="scientific">Ramazzottius varieornatus</name>
    <name type="common">Water bear</name>
    <name type="synonym">Tardigrade</name>
    <dbReference type="NCBI Taxonomy" id="947166"/>
    <lineage>
        <taxon>Eukaryota</taxon>
        <taxon>Metazoa</taxon>
        <taxon>Ecdysozoa</taxon>
        <taxon>Tardigrada</taxon>
        <taxon>Eutardigrada</taxon>
        <taxon>Parachela</taxon>
        <taxon>Hypsibioidea</taxon>
        <taxon>Ramazzottiidae</taxon>
        <taxon>Ramazzottius</taxon>
    </lineage>
</organism>
<dbReference type="SMART" id="SM00891">
    <property type="entry name" value="ERCC4"/>
    <property type="match status" value="1"/>
</dbReference>
<dbReference type="GO" id="GO:0008821">
    <property type="term" value="F:crossover junction DNA endonuclease activity"/>
    <property type="evidence" value="ECO:0007669"/>
    <property type="project" value="UniProtKB-UniRule"/>
</dbReference>
<dbReference type="InterPro" id="IPR042530">
    <property type="entry name" value="EME1/EME2_C"/>
</dbReference>
<proteinExistence type="inferred from homology"/>
<dbReference type="EMBL" id="BDGG01000009">
    <property type="protein sequence ID" value="GAV03662.1"/>
    <property type="molecule type" value="Genomic_DNA"/>
</dbReference>
<comment type="function">
    <text evidence="13">Interacts with EME1 to form a DNA structure-specific endonuclease with substrate preference for branched DNA structures with a 5'-end at the branch nick. Typical substrates include 3'-flap structures, D-loops, replication forks and nicked Holliday junctions. May be required in mitosis for the processing of stalled or collapsed replication fork intermediates. May be required in meiosis for the repair of meiosis-specific double strand breaks subsequent to single-end invasion (SEI).</text>
</comment>
<dbReference type="GO" id="GO:0006308">
    <property type="term" value="P:DNA catabolic process"/>
    <property type="evidence" value="ECO:0007669"/>
    <property type="project" value="UniProtKB-UniRule"/>
</dbReference>
<comment type="subunit">
    <text evidence="13">Interacts with EME1.</text>
</comment>
<dbReference type="STRING" id="947166.A0A1D1VQ16"/>
<dbReference type="Gene3D" id="1.10.150.110">
    <property type="entry name" value="DNA polymerase beta, N-terminal domain-like"/>
    <property type="match status" value="1"/>
</dbReference>
<dbReference type="InterPro" id="IPR006166">
    <property type="entry name" value="ERCC4_domain"/>
</dbReference>
<evidence type="ECO:0000313" key="17">
    <source>
        <dbReference type="Proteomes" id="UP000186922"/>
    </source>
</evidence>
<keyword evidence="9 13" id="KW-0460">Magnesium</keyword>
<dbReference type="SUPFAM" id="SSF52980">
    <property type="entry name" value="Restriction endonuclease-like"/>
    <property type="match status" value="1"/>
</dbReference>
<dbReference type="GO" id="GO:0000712">
    <property type="term" value="P:resolution of meiotic recombination intermediates"/>
    <property type="evidence" value="ECO:0007669"/>
    <property type="project" value="TreeGrafter"/>
</dbReference>
<sequence>MSDPSSYNFDEDGYRLLFLDWLKEWKAEAATVQSKIQYTYANAIKSLKNYPLPVYSGHGCIKLSFFGDHTCKKLDKKLTSYLKEHKLQRLGGPDPFTVLTSSSSSDKVRKGAKKSSSELPEKDDIDGTDVKADGPQAKEKAKGGHRKKGPKSKLEDDEVKGQAATDASPRPNNTDRPALASKSVEDAPLRRRCIITTGSSTVLTLGGGGGFMARTASTTEMADRIAQQSIAARFKNIPYEEYTMQPGTFNVVLCVDNQEIHGKGNICSKLDVIAELKKHELDFDVRGLKVGDFLWIAREKSEYAGGRKPRELVLDFIAERKRGDDLAISIKDGRYTCQKFRMKMAGLRRLIYIIEDSQRFQHKGLKDGAFDQAVTNLAVQDGFIVKETDSLRKTAEYLLSMTMFLQRSYTTKTLRSLAFAERWAKSQEEFNVNLPVHGLLTYSAFSAVAKTNQTKNVSQAFLLQLLALDGVSPAKASAIVTKYPTLKRLLNAYDALATEDEKKMMLRDIKFGSGITSIGPAISKRLYKLYCTNGPLR</sequence>
<dbReference type="GO" id="GO:0048476">
    <property type="term" value="C:Holliday junction resolvase complex"/>
    <property type="evidence" value="ECO:0007669"/>
    <property type="project" value="UniProtKB-UniRule"/>
</dbReference>
<evidence type="ECO:0000259" key="15">
    <source>
        <dbReference type="SMART" id="SM00891"/>
    </source>
</evidence>
<dbReference type="Pfam" id="PF02732">
    <property type="entry name" value="ERCC4"/>
    <property type="match status" value="1"/>
</dbReference>
<evidence type="ECO:0000256" key="5">
    <source>
        <dbReference type="ARBA" id="ARBA00022723"/>
    </source>
</evidence>
<dbReference type="FunFam" id="3.40.50.10130:FF:000003">
    <property type="entry name" value="Crossover junction endonuclease MUS81"/>
    <property type="match status" value="1"/>
</dbReference>
<dbReference type="CDD" id="cd20074">
    <property type="entry name" value="XPF_nuclease_Mus81"/>
    <property type="match status" value="1"/>
</dbReference>
<evidence type="ECO:0000256" key="10">
    <source>
        <dbReference type="ARBA" id="ARBA00023172"/>
    </source>
</evidence>
<dbReference type="InterPro" id="IPR011335">
    <property type="entry name" value="Restrct_endonuc-II-like"/>
</dbReference>
<protein>
    <recommendedName>
        <fullName evidence="13">Crossover junction endonuclease MUS81</fullName>
        <ecNumber evidence="13">3.1.22.-</ecNumber>
    </recommendedName>
</protein>
<keyword evidence="5 13" id="KW-0479">Metal-binding</keyword>
<feature type="domain" description="ERCC4" evidence="15">
    <location>
        <begin position="252"/>
        <end position="358"/>
    </location>
</feature>
<dbReference type="GO" id="GO:0005634">
    <property type="term" value="C:nucleus"/>
    <property type="evidence" value="ECO:0007669"/>
    <property type="project" value="UniProtKB-SubCell"/>
</dbReference>
<comment type="cofactor">
    <cofactor evidence="1 13">
        <name>Mg(2+)</name>
        <dbReference type="ChEBI" id="CHEBI:18420"/>
    </cofactor>
</comment>
<dbReference type="InterPro" id="IPR027421">
    <property type="entry name" value="DNA_pol_lamdba_lyase_dom_sf"/>
</dbReference>
<dbReference type="Pfam" id="PF14716">
    <property type="entry name" value="HHH_8"/>
    <property type="match status" value="1"/>
</dbReference>
<keyword evidence="11 13" id="KW-0234">DNA repair</keyword>
<evidence type="ECO:0000256" key="1">
    <source>
        <dbReference type="ARBA" id="ARBA00001946"/>
    </source>
</evidence>
<dbReference type="SUPFAM" id="SSF47802">
    <property type="entry name" value="DNA polymerase beta, N-terminal domain-like"/>
    <property type="match status" value="1"/>
</dbReference>
<evidence type="ECO:0000256" key="7">
    <source>
        <dbReference type="ARBA" id="ARBA00022763"/>
    </source>
</evidence>
<dbReference type="Gene3D" id="3.40.50.10130">
    <property type="match status" value="1"/>
</dbReference>
<dbReference type="InterPro" id="IPR033309">
    <property type="entry name" value="Mus81"/>
</dbReference>
<dbReference type="Gene3D" id="1.10.150.670">
    <property type="entry name" value="Crossover junction endonuclease EME1, DNA-binding domain"/>
    <property type="match status" value="1"/>
</dbReference>
<evidence type="ECO:0000256" key="3">
    <source>
        <dbReference type="ARBA" id="ARBA00010015"/>
    </source>
</evidence>
<comment type="similarity">
    <text evidence="3 13">Belongs to the XPF family.</text>
</comment>
<evidence type="ECO:0000256" key="6">
    <source>
        <dbReference type="ARBA" id="ARBA00022759"/>
    </source>
</evidence>
<dbReference type="Proteomes" id="UP000186922">
    <property type="component" value="Unassembled WGS sequence"/>
</dbReference>